<comment type="similarity">
    <text evidence="2">Belongs to the sodium:neurotransmitter symporter (SNF) (TC 2.A.22) family.</text>
</comment>
<dbReference type="GO" id="GO:0046872">
    <property type="term" value="F:metal ion binding"/>
    <property type="evidence" value="ECO:0007669"/>
    <property type="project" value="UniProtKB-KW"/>
</dbReference>
<evidence type="ECO:0000256" key="9">
    <source>
        <dbReference type="PIRSR" id="PIRSR600175-2"/>
    </source>
</evidence>
<keyword evidence="5" id="KW-0769">Symport</keyword>
<dbReference type="EMBL" id="GANP01011956">
    <property type="protein sequence ID" value="JAB72512.1"/>
    <property type="molecule type" value="mRNA"/>
</dbReference>
<keyword evidence="7 10" id="KW-0472">Membrane</keyword>
<evidence type="ECO:0000313" key="11">
    <source>
        <dbReference type="EMBL" id="JAB72512.1"/>
    </source>
</evidence>
<dbReference type="InterPro" id="IPR000175">
    <property type="entry name" value="Na/ntran_symport"/>
</dbReference>
<name>V5HC07_IXORI</name>
<keyword evidence="6 10" id="KW-1133">Transmembrane helix</keyword>
<evidence type="ECO:0000256" key="4">
    <source>
        <dbReference type="ARBA" id="ARBA00022692"/>
    </source>
</evidence>
<evidence type="ECO:0000256" key="5">
    <source>
        <dbReference type="ARBA" id="ARBA00022847"/>
    </source>
</evidence>
<protein>
    <submittedName>
        <fullName evidence="11">Putative sodium-neurotransmitter symporter</fullName>
    </submittedName>
</protein>
<organism evidence="11">
    <name type="scientific">Ixodes ricinus</name>
    <name type="common">Common tick</name>
    <name type="synonym">Acarus ricinus</name>
    <dbReference type="NCBI Taxonomy" id="34613"/>
    <lineage>
        <taxon>Eukaryota</taxon>
        <taxon>Metazoa</taxon>
        <taxon>Ecdysozoa</taxon>
        <taxon>Arthropoda</taxon>
        <taxon>Chelicerata</taxon>
        <taxon>Arachnida</taxon>
        <taxon>Acari</taxon>
        <taxon>Parasitiformes</taxon>
        <taxon>Ixodida</taxon>
        <taxon>Ixodoidea</taxon>
        <taxon>Ixodidae</taxon>
        <taxon>Ixodinae</taxon>
        <taxon>Ixodes</taxon>
    </lineage>
</organism>
<feature type="transmembrane region" description="Helical" evidence="10">
    <location>
        <begin position="23"/>
        <end position="50"/>
    </location>
</feature>
<dbReference type="GO" id="GO:0005283">
    <property type="term" value="F:amino acid:sodium symporter activity"/>
    <property type="evidence" value="ECO:0007669"/>
    <property type="project" value="TreeGrafter"/>
</dbReference>
<feature type="transmembrane region" description="Helical" evidence="10">
    <location>
        <begin position="152"/>
        <end position="174"/>
    </location>
</feature>
<feature type="transmembrane region" description="Helical" evidence="10">
    <location>
        <begin position="222"/>
        <end position="240"/>
    </location>
</feature>
<feature type="disulfide bond" evidence="9">
    <location>
        <begin position="62"/>
        <end position="74"/>
    </location>
</feature>
<evidence type="ECO:0000256" key="6">
    <source>
        <dbReference type="ARBA" id="ARBA00022989"/>
    </source>
</evidence>
<keyword evidence="3" id="KW-0813">Transport</keyword>
<evidence type="ECO:0000256" key="3">
    <source>
        <dbReference type="ARBA" id="ARBA00022448"/>
    </source>
</evidence>
<dbReference type="GO" id="GO:0005886">
    <property type="term" value="C:plasma membrane"/>
    <property type="evidence" value="ECO:0007669"/>
    <property type="project" value="TreeGrafter"/>
</dbReference>
<proteinExistence type="evidence at transcript level"/>
<keyword evidence="8" id="KW-0915">Sodium</keyword>
<evidence type="ECO:0000256" key="2">
    <source>
        <dbReference type="ARBA" id="ARBA00006459"/>
    </source>
</evidence>
<comment type="subcellular location">
    <subcellularLocation>
        <location evidence="1">Membrane</location>
        <topology evidence="1">Multi-pass membrane protein</topology>
    </subcellularLocation>
</comment>
<keyword evidence="9" id="KW-1015">Disulfide bond</keyword>
<dbReference type="Pfam" id="PF00209">
    <property type="entry name" value="SNF"/>
    <property type="match status" value="1"/>
</dbReference>
<dbReference type="GO" id="GO:0015179">
    <property type="term" value="F:L-amino acid transmembrane transporter activity"/>
    <property type="evidence" value="ECO:0007669"/>
    <property type="project" value="TreeGrafter"/>
</dbReference>
<evidence type="ECO:0000256" key="10">
    <source>
        <dbReference type="SAM" id="Phobius"/>
    </source>
</evidence>
<sequence>MQAQFSGRGVLGIYDAFPISRGLGYVILLMLLFRVVLTCPTMAFVIATFLDCFQEPPPWSKCSALFGKDNSPACYDMRGEQEGCDVSYTQMAEDFEMRNLSDGIPVVYRGQVSLVPKEEFENVTSGCSKGSLFVSYGYFKTKLVQPTDCFRYDLMLCSAAGFVIMFTVLFNGLVGFGKVMYVVLIAPKVLLMLILIHGSSLHGPSEEVIAFPPLRWSNLWDLNIWISAVAQCFMSLPVGGTRYAMLARYSPYENDIEWDAQIICAVNVLLNTFYVDGAAVFQETL</sequence>
<dbReference type="SUPFAM" id="SSF161070">
    <property type="entry name" value="SNF-like"/>
    <property type="match status" value="1"/>
</dbReference>
<feature type="binding site" evidence="8">
    <location>
        <position position="267"/>
    </location>
    <ligand>
        <name>Na(+)</name>
        <dbReference type="ChEBI" id="CHEBI:29101"/>
        <label>1</label>
    </ligand>
</feature>
<accession>V5HC07</accession>
<keyword evidence="4 10" id="KW-0812">Transmembrane</keyword>
<dbReference type="InterPro" id="IPR037272">
    <property type="entry name" value="SNS_sf"/>
</dbReference>
<feature type="binding site" evidence="8">
    <location>
        <position position="235"/>
    </location>
    <ligand>
        <name>Na(+)</name>
        <dbReference type="ChEBI" id="CHEBI:29101"/>
        <label>1</label>
    </ligand>
</feature>
<dbReference type="GO" id="GO:0089718">
    <property type="term" value="P:amino acid import across plasma membrane"/>
    <property type="evidence" value="ECO:0007669"/>
    <property type="project" value="TreeGrafter"/>
</dbReference>
<dbReference type="PROSITE" id="PS50267">
    <property type="entry name" value="NA_NEUROTRAN_SYMP_3"/>
    <property type="match status" value="1"/>
</dbReference>
<evidence type="ECO:0000256" key="1">
    <source>
        <dbReference type="ARBA" id="ARBA00004141"/>
    </source>
</evidence>
<dbReference type="GO" id="GO:0015187">
    <property type="term" value="F:glycine transmembrane transporter activity"/>
    <property type="evidence" value="ECO:0007669"/>
    <property type="project" value="TreeGrafter"/>
</dbReference>
<dbReference type="PANTHER" id="PTHR11616:SF236">
    <property type="entry name" value="TRANSPORTER"/>
    <property type="match status" value="1"/>
</dbReference>
<feature type="transmembrane region" description="Helical" evidence="10">
    <location>
        <begin position="181"/>
        <end position="202"/>
    </location>
</feature>
<dbReference type="AlphaFoldDB" id="V5HC07"/>
<reference evidence="11" key="1">
    <citation type="journal article" date="2015" name="Sci. Rep.">
        <title>Tissue- and time-dependent transcription in Ixodes ricinus salivary glands and midguts when blood feeding on the vertebrate host.</title>
        <authorList>
            <person name="Kotsyfakis M."/>
            <person name="Schwarz A."/>
            <person name="Erhart J."/>
            <person name="Ribeiro J.M."/>
        </authorList>
    </citation>
    <scope>NUCLEOTIDE SEQUENCE</scope>
    <source>
        <tissue evidence="11">Salivary gland and midgut</tissue>
    </source>
</reference>
<keyword evidence="8" id="KW-0479">Metal-binding</keyword>
<dbReference type="PANTHER" id="PTHR11616">
    <property type="entry name" value="SODIUM/CHLORIDE DEPENDENT TRANSPORTER"/>
    <property type="match status" value="1"/>
</dbReference>
<evidence type="ECO:0000256" key="8">
    <source>
        <dbReference type="PIRSR" id="PIRSR600175-1"/>
    </source>
</evidence>
<evidence type="ECO:0000256" key="7">
    <source>
        <dbReference type="ARBA" id="ARBA00023136"/>
    </source>
</evidence>